<dbReference type="InterPro" id="IPR001753">
    <property type="entry name" value="Enoyl-CoA_hydra/iso"/>
</dbReference>
<evidence type="ECO:0000313" key="3">
    <source>
        <dbReference type="EMBL" id="SUZ47442.1"/>
    </source>
</evidence>
<dbReference type="InterPro" id="IPR014748">
    <property type="entry name" value="Enoyl-CoA_hydra_C"/>
</dbReference>
<dbReference type="InterPro" id="IPR029045">
    <property type="entry name" value="ClpP/crotonase-like_dom_sf"/>
</dbReference>
<organism evidence="3">
    <name type="scientific">marine metagenome</name>
    <dbReference type="NCBI Taxonomy" id="408172"/>
    <lineage>
        <taxon>unclassified sequences</taxon>
        <taxon>metagenomes</taxon>
        <taxon>ecological metagenomes</taxon>
    </lineage>
</organism>
<dbReference type="EMBL" id="UINC01000016">
    <property type="protein sequence ID" value="SUZ47442.1"/>
    <property type="molecule type" value="Genomic_DNA"/>
</dbReference>
<name>A0A381MYM4_9ZZZZ</name>
<feature type="region of interest" description="Disordered" evidence="2">
    <location>
        <begin position="95"/>
        <end position="116"/>
    </location>
</feature>
<dbReference type="AlphaFoldDB" id="A0A381MYM4"/>
<sequence>MKKQARVEYQNLEEHMRGEPITPENNEILYMEKDNIVTLTLNRPDRLNAYTESIYMGLREGINRASQKQDINAIVITGAGRGFCAGADMDNLKKTNSGSTITPKSKQEDQLPSENLGPSIAEHYKTRFGFLALCRKPIIAAINGPCAGIGLVMTLFCDLRFAAAGSKFTTAFAKRGLVAEHGISWILPRLVGHAHAMDILFTGRVFLAEEAEKIGLINKCFSAENFIESTMDYVKMLSETSSPRSISVMKAQVYKAFFQDLNNAAKIGDEEMQKSFSSEDFKEGVSHFVEKRAPKFSGK</sequence>
<dbReference type="CDD" id="cd06558">
    <property type="entry name" value="crotonase-like"/>
    <property type="match status" value="1"/>
</dbReference>
<evidence type="ECO:0000256" key="1">
    <source>
        <dbReference type="ARBA" id="ARBA00005254"/>
    </source>
</evidence>
<dbReference type="PANTHER" id="PTHR43684:SF4">
    <property type="entry name" value="ENOYL-COA HYDRATASE_ISOMERASE FAMILY PROTEIN (AFU_ORTHOLOGUE AFUA_1G01890)"/>
    <property type="match status" value="1"/>
</dbReference>
<dbReference type="Gene3D" id="1.10.12.10">
    <property type="entry name" value="Lyase 2-enoyl-coa Hydratase, Chain A, domain 2"/>
    <property type="match status" value="1"/>
</dbReference>
<dbReference type="InterPro" id="IPR051053">
    <property type="entry name" value="ECH/Chromodomain_protein"/>
</dbReference>
<feature type="compositionally biased region" description="Polar residues" evidence="2">
    <location>
        <begin position="95"/>
        <end position="104"/>
    </location>
</feature>
<proteinExistence type="inferred from homology"/>
<dbReference type="SUPFAM" id="SSF52096">
    <property type="entry name" value="ClpP/crotonase"/>
    <property type="match status" value="1"/>
</dbReference>
<gene>
    <name evidence="3" type="ORF">METZ01_LOCUS296</name>
</gene>
<evidence type="ECO:0008006" key="4">
    <source>
        <dbReference type="Google" id="ProtNLM"/>
    </source>
</evidence>
<reference evidence="3" key="1">
    <citation type="submission" date="2018-05" db="EMBL/GenBank/DDBJ databases">
        <authorList>
            <person name="Lanie J.A."/>
            <person name="Ng W.-L."/>
            <person name="Kazmierczak K.M."/>
            <person name="Andrzejewski T.M."/>
            <person name="Davidsen T.M."/>
            <person name="Wayne K.J."/>
            <person name="Tettelin H."/>
            <person name="Glass J.I."/>
            <person name="Rusch D."/>
            <person name="Podicherti R."/>
            <person name="Tsui H.-C.T."/>
            <person name="Winkler M.E."/>
        </authorList>
    </citation>
    <scope>NUCLEOTIDE SEQUENCE</scope>
</reference>
<dbReference type="Gene3D" id="3.90.226.10">
    <property type="entry name" value="2-enoyl-CoA Hydratase, Chain A, domain 1"/>
    <property type="match status" value="1"/>
</dbReference>
<dbReference type="Pfam" id="PF00378">
    <property type="entry name" value="ECH_1"/>
    <property type="match status" value="1"/>
</dbReference>
<dbReference type="PANTHER" id="PTHR43684">
    <property type="match status" value="1"/>
</dbReference>
<comment type="similarity">
    <text evidence="1">Belongs to the enoyl-CoA hydratase/isomerase family.</text>
</comment>
<protein>
    <recommendedName>
        <fullName evidence="4">Enoyl-CoA hydratase</fullName>
    </recommendedName>
</protein>
<evidence type="ECO:0000256" key="2">
    <source>
        <dbReference type="SAM" id="MobiDB-lite"/>
    </source>
</evidence>
<dbReference type="NCBIfam" id="NF004857">
    <property type="entry name" value="PRK06210.1"/>
    <property type="match status" value="1"/>
</dbReference>
<accession>A0A381MYM4</accession>